<dbReference type="EMBL" id="ML208805">
    <property type="protein sequence ID" value="TFK60252.1"/>
    <property type="molecule type" value="Genomic_DNA"/>
</dbReference>
<gene>
    <name evidence="1" type="ORF">BDN72DRAFT_864510</name>
</gene>
<evidence type="ECO:0000313" key="1">
    <source>
        <dbReference type="EMBL" id="TFK60252.1"/>
    </source>
</evidence>
<organism evidence="1 2">
    <name type="scientific">Pluteus cervinus</name>
    <dbReference type="NCBI Taxonomy" id="181527"/>
    <lineage>
        <taxon>Eukaryota</taxon>
        <taxon>Fungi</taxon>
        <taxon>Dikarya</taxon>
        <taxon>Basidiomycota</taxon>
        <taxon>Agaricomycotina</taxon>
        <taxon>Agaricomycetes</taxon>
        <taxon>Agaricomycetidae</taxon>
        <taxon>Agaricales</taxon>
        <taxon>Pluteineae</taxon>
        <taxon>Pluteaceae</taxon>
        <taxon>Pluteus</taxon>
    </lineage>
</organism>
<protein>
    <submittedName>
        <fullName evidence="1">Uncharacterized protein</fullName>
    </submittedName>
</protein>
<proteinExistence type="predicted"/>
<dbReference type="Proteomes" id="UP000308600">
    <property type="component" value="Unassembled WGS sequence"/>
</dbReference>
<keyword evidence="2" id="KW-1185">Reference proteome</keyword>
<evidence type="ECO:0000313" key="2">
    <source>
        <dbReference type="Proteomes" id="UP000308600"/>
    </source>
</evidence>
<sequence length="372" mass="40899">METSGLGSSVAPTSPPPPAINHNSEVPDGRESTSIGIVAPTSPELPAIDGNFEGSGNNESLSSARRVAIEAHLAQAQSLLTELHKFDSELGGALTRFGDVPSVPREWQDLRQHTISFGLELDKMMNTIHALLASYQASPHLTAGPLAHLQIFKRLAQQTISSREVLQVLRRLVPAIHSYDYSANFAAVRRSMVWLLEKIIAPLSNSFASRMFLCVVPYTIIILYVGWWIAIAKMEAPVVSSRPSWKALRESAGMVASRNWLETKAAGSPIIAHYQRRIRPVIECAVTTSYQVRASSDQSRVRMGFDAHKNQHLVSVEVETRVQQSLSQEKQRIGVSPFKLQDMDQTRVVKTLPDGNIAFITATNEQGTVTLG</sequence>
<name>A0ACD3A3T1_9AGAR</name>
<reference evidence="1 2" key="1">
    <citation type="journal article" date="2019" name="Nat. Ecol. Evol.">
        <title>Megaphylogeny resolves global patterns of mushroom evolution.</title>
        <authorList>
            <person name="Varga T."/>
            <person name="Krizsan K."/>
            <person name="Foldi C."/>
            <person name="Dima B."/>
            <person name="Sanchez-Garcia M."/>
            <person name="Sanchez-Ramirez S."/>
            <person name="Szollosi G.J."/>
            <person name="Szarkandi J.G."/>
            <person name="Papp V."/>
            <person name="Albert L."/>
            <person name="Andreopoulos W."/>
            <person name="Angelini C."/>
            <person name="Antonin V."/>
            <person name="Barry K.W."/>
            <person name="Bougher N.L."/>
            <person name="Buchanan P."/>
            <person name="Buyck B."/>
            <person name="Bense V."/>
            <person name="Catcheside P."/>
            <person name="Chovatia M."/>
            <person name="Cooper J."/>
            <person name="Damon W."/>
            <person name="Desjardin D."/>
            <person name="Finy P."/>
            <person name="Geml J."/>
            <person name="Haridas S."/>
            <person name="Hughes K."/>
            <person name="Justo A."/>
            <person name="Karasinski D."/>
            <person name="Kautmanova I."/>
            <person name="Kiss B."/>
            <person name="Kocsube S."/>
            <person name="Kotiranta H."/>
            <person name="LaButti K.M."/>
            <person name="Lechner B.E."/>
            <person name="Liimatainen K."/>
            <person name="Lipzen A."/>
            <person name="Lukacs Z."/>
            <person name="Mihaltcheva S."/>
            <person name="Morgado L.N."/>
            <person name="Niskanen T."/>
            <person name="Noordeloos M.E."/>
            <person name="Ohm R.A."/>
            <person name="Ortiz-Santana B."/>
            <person name="Ovrebo C."/>
            <person name="Racz N."/>
            <person name="Riley R."/>
            <person name="Savchenko A."/>
            <person name="Shiryaev A."/>
            <person name="Soop K."/>
            <person name="Spirin V."/>
            <person name="Szebenyi C."/>
            <person name="Tomsovsky M."/>
            <person name="Tulloss R.E."/>
            <person name="Uehling J."/>
            <person name="Grigoriev I.V."/>
            <person name="Vagvolgyi C."/>
            <person name="Papp T."/>
            <person name="Martin F.M."/>
            <person name="Miettinen O."/>
            <person name="Hibbett D.S."/>
            <person name="Nagy L.G."/>
        </authorList>
    </citation>
    <scope>NUCLEOTIDE SEQUENCE [LARGE SCALE GENOMIC DNA]</scope>
    <source>
        <strain evidence="1 2">NL-1719</strain>
    </source>
</reference>
<accession>A0ACD3A3T1</accession>